<name>A0A316UCG6_9BASI</name>
<evidence type="ECO:0000313" key="4">
    <source>
        <dbReference type="Proteomes" id="UP000245942"/>
    </source>
</evidence>
<evidence type="ECO:0000256" key="1">
    <source>
        <dbReference type="SAM" id="MobiDB-lite"/>
    </source>
</evidence>
<sequence length="178" mass="19832">MLFKHFAILASLAASALAMPFGEVSGLDAAEKRSLEVRGGHSSSGFDLDIDADIILGNSMKPTCYGEWVKHPKHHKKVWKPKSYCSLSIDLSLHEESSYCFKWGGCCAKKREYESSTGKLVIDEASTDIEHPPSSKRPRLHRGRPQVQGQMRGCRRRLLVRLTSLMALHPCHHGCSSE</sequence>
<gene>
    <name evidence="3" type="ORF">BCV69DRAFT_134075</name>
</gene>
<evidence type="ECO:0000313" key="3">
    <source>
        <dbReference type="EMBL" id="PWN22141.1"/>
    </source>
</evidence>
<keyword evidence="4" id="KW-1185">Reference proteome</keyword>
<protein>
    <submittedName>
        <fullName evidence="3">Uncharacterized protein</fullName>
    </submittedName>
</protein>
<accession>A0A316UCG6</accession>
<evidence type="ECO:0000256" key="2">
    <source>
        <dbReference type="SAM" id="SignalP"/>
    </source>
</evidence>
<proteinExistence type="predicted"/>
<feature type="compositionally biased region" description="Basic residues" evidence="1">
    <location>
        <begin position="134"/>
        <end position="144"/>
    </location>
</feature>
<keyword evidence="2" id="KW-0732">Signal</keyword>
<feature type="region of interest" description="Disordered" evidence="1">
    <location>
        <begin position="127"/>
        <end position="152"/>
    </location>
</feature>
<dbReference type="EMBL" id="KZ819323">
    <property type="protein sequence ID" value="PWN22141.1"/>
    <property type="molecule type" value="Genomic_DNA"/>
</dbReference>
<dbReference type="GeneID" id="37010984"/>
<dbReference type="RefSeq" id="XP_025349301.1">
    <property type="nucleotide sequence ID" value="XM_025489250.1"/>
</dbReference>
<reference evidence="3 4" key="1">
    <citation type="journal article" date="2018" name="Mol. Biol. Evol.">
        <title>Broad Genomic Sampling Reveals a Smut Pathogenic Ancestry of the Fungal Clade Ustilaginomycotina.</title>
        <authorList>
            <person name="Kijpornyongpan T."/>
            <person name="Mondo S.J."/>
            <person name="Barry K."/>
            <person name="Sandor L."/>
            <person name="Lee J."/>
            <person name="Lipzen A."/>
            <person name="Pangilinan J."/>
            <person name="LaButti K."/>
            <person name="Hainaut M."/>
            <person name="Henrissat B."/>
            <person name="Grigoriev I.V."/>
            <person name="Spatafora J.W."/>
            <person name="Aime M.C."/>
        </authorList>
    </citation>
    <scope>NUCLEOTIDE SEQUENCE [LARGE SCALE GENOMIC DNA]</scope>
    <source>
        <strain evidence="3 4">MCA 4718</strain>
    </source>
</reference>
<organism evidence="3 4">
    <name type="scientific">Pseudomicrostroma glucosiphilum</name>
    <dbReference type="NCBI Taxonomy" id="1684307"/>
    <lineage>
        <taxon>Eukaryota</taxon>
        <taxon>Fungi</taxon>
        <taxon>Dikarya</taxon>
        <taxon>Basidiomycota</taxon>
        <taxon>Ustilaginomycotina</taxon>
        <taxon>Exobasidiomycetes</taxon>
        <taxon>Microstromatales</taxon>
        <taxon>Microstromatales incertae sedis</taxon>
        <taxon>Pseudomicrostroma</taxon>
    </lineage>
</organism>
<dbReference type="AlphaFoldDB" id="A0A316UCG6"/>
<dbReference type="Proteomes" id="UP000245942">
    <property type="component" value="Unassembled WGS sequence"/>
</dbReference>
<feature type="chain" id="PRO_5016463446" evidence="2">
    <location>
        <begin position="19"/>
        <end position="178"/>
    </location>
</feature>
<feature type="signal peptide" evidence="2">
    <location>
        <begin position="1"/>
        <end position="18"/>
    </location>
</feature>